<reference evidence="2" key="1">
    <citation type="submission" date="2021-02" db="EMBL/GenBank/DDBJ databases">
        <authorList>
            <person name="Dougan E. K."/>
            <person name="Rhodes N."/>
            <person name="Thang M."/>
            <person name="Chan C."/>
        </authorList>
    </citation>
    <scope>NUCLEOTIDE SEQUENCE</scope>
</reference>
<dbReference type="Proteomes" id="UP000626109">
    <property type="component" value="Unassembled WGS sequence"/>
</dbReference>
<protein>
    <submittedName>
        <fullName evidence="2">Uncharacterized protein</fullName>
    </submittedName>
</protein>
<feature type="compositionally biased region" description="Basic and acidic residues" evidence="1">
    <location>
        <begin position="204"/>
        <end position="217"/>
    </location>
</feature>
<feature type="region of interest" description="Disordered" evidence="1">
    <location>
        <begin position="49"/>
        <end position="113"/>
    </location>
</feature>
<sequence length="465" mass="49892">EEIALRQAACAAEEVAHRDRDAAVERLKESEASQEAALAKLQADLAAQEAKQKAEAAAQKQQQQLQEQQQQLQELQLQQQKQQQQQQQQQQQEQQEDEQKAEAAKAASAAEKVVNEKEAFAMKLQESEARSSEVSEQLSKLKAESAAQETAQRAERAAAEEVSRTKEALVQTLQACELGKQDMEGQISKLRHAAKEAGQAGEAAAEKKNAKLKESEARSLRAHEQLAKLQADFTTQAEELAIASAKASRRGCPGPRQSWLAATALCLLLGLAWFCVLASAREATAAAPATRLAAVVNTSSIKKARGATAWKHTIAGVDLRHRNMNCEQALTAALPNETLPPKQAAADVLENITLGIGPAAENQTDSNTTWVNASSTSVDAEAAASNATWVNASWTWVGADAEASNTTWMNASWTWVDAEAEVSERTARRAGSPGSGQIPATPGLVVFIAGSANVAMWMVQKVVYG</sequence>
<feature type="compositionally biased region" description="Low complexity" evidence="1">
    <location>
        <begin position="49"/>
        <end position="93"/>
    </location>
</feature>
<evidence type="ECO:0000313" key="3">
    <source>
        <dbReference type="Proteomes" id="UP000626109"/>
    </source>
</evidence>
<proteinExistence type="predicted"/>
<feature type="non-terminal residue" evidence="2">
    <location>
        <position position="1"/>
    </location>
</feature>
<evidence type="ECO:0000313" key="2">
    <source>
        <dbReference type="EMBL" id="CAE8690531.1"/>
    </source>
</evidence>
<evidence type="ECO:0000256" key="1">
    <source>
        <dbReference type="SAM" id="MobiDB-lite"/>
    </source>
</evidence>
<feature type="region of interest" description="Disordered" evidence="1">
    <location>
        <begin position="198"/>
        <end position="217"/>
    </location>
</feature>
<dbReference type="AlphaFoldDB" id="A0A813K0H4"/>
<gene>
    <name evidence="2" type="ORF">PGLA2088_LOCUS26997</name>
</gene>
<accession>A0A813K0H4</accession>
<name>A0A813K0H4_POLGL</name>
<organism evidence="2 3">
    <name type="scientific">Polarella glacialis</name>
    <name type="common">Dinoflagellate</name>
    <dbReference type="NCBI Taxonomy" id="89957"/>
    <lineage>
        <taxon>Eukaryota</taxon>
        <taxon>Sar</taxon>
        <taxon>Alveolata</taxon>
        <taxon>Dinophyceae</taxon>
        <taxon>Suessiales</taxon>
        <taxon>Suessiaceae</taxon>
        <taxon>Polarella</taxon>
    </lineage>
</organism>
<dbReference type="EMBL" id="CAJNNW010027274">
    <property type="protein sequence ID" value="CAE8690531.1"/>
    <property type="molecule type" value="Genomic_DNA"/>
</dbReference>
<comment type="caution">
    <text evidence="2">The sequence shown here is derived from an EMBL/GenBank/DDBJ whole genome shotgun (WGS) entry which is preliminary data.</text>
</comment>